<dbReference type="EMBL" id="CP102290">
    <property type="protein sequence ID" value="UWP59324.1"/>
    <property type="molecule type" value="Genomic_DNA"/>
</dbReference>
<feature type="region of interest" description="Regulatory domain" evidence="10">
    <location>
        <begin position="439"/>
        <end position="552"/>
    </location>
</feature>
<dbReference type="Pfam" id="PF22615">
    <property type="entry name" value="IPMS_D2"/>
    <property type="match status" value="1"/>
</dbReference>
<comment type="function">
    <text evidence="10">Catalyzes the condensation of the acetyl group of acetyl-CoA with 3-methyl-2-oxobutanoate (2-ketoisovalerate) to form 3-carboxy-3-hydroxy-4-methylpentanoate (2-isopropylmalate).</text>
</comment>
<dbReference type="InterPro" id="IPR013709">
    <property type="entry name" value="2-isopropylmalate_synth_dimer"/>
</dbReference>
<evidence type="ECO:0000256" key="2">
    <source>
        <dbReference type="ARBA" id="ARBA00004689"/>
    </source>
</evidence>
<comment type="subcellular location">
    <subcellularLocation>
        <location evidence="10">Cytoplasm</location>
    </subcellularLocation>
</comment>
<dbReference type="Proteomes" id="UP001060164">
    <property type="component" value="Chromosome"/>
</dbReference>
<evidence type="ECO:0000256" key="7">
    <source>
        <dbReference type="ARBA" id="ARBA00022679"/>
    </source>
</evidence>
<dbReference type="PANTHER" id="PTHR46911">
    <property type="match status" value="1"/>
</dbReference>
<evidence type="ECO:0000256" key="5">
    <source>
        <dbReference type="ARBA" id="ARBA00022430"/>
    </source>
</evidence>
<dbReference type="InterPro" id="IPR054692">
    <property type="entry name" value="LeuA-like_post-cat"/>
</dbReference>
<accession>A0ABY5VFE9</accession>
<dbReference type="SUPFAM" id="SSF51569">
    <property type="entry name" value="Aldolase"/>
    <property type="match status" value="1"/>
</dbReference>
<evidence type="ECO:0000256" key="3">
    <source>
        <dbReference type="ARBA" id="ARBA00009767"/>
    </source>
</evidence>
<proteinExistence type="inferred from homology"/>
<evidence type="ECO:0000256" key="9">
    <source>
        <dbReference type="ARBA" id="ARBA00023304"/>
    </source>
</evidence>
<dbReference type="Pfam" id="PF00682">
    <property type="entry name" value="HMGL-like"/>
    <property type="match status" value="1"/>
</dbReference>
<evidence type="ECO:0000259" key="11">
    <source>
        <dbReference type="PROSITE" id="PS50991"/>
    </source>
</evidence>
<dbReference type="Gene3D" id="3.30.160.270">
    <property type="match status" value="1"/>
</dbReference>
<dbReference type="SUPFAM" id="SSF89000">
    <property type="entry name" value="post-HMGL domain-like"/>
    <property type="match status" value="1"/>
</dbReference>
<dbReference type="HAMAP" id="MF_00572">
    <property type="entry name" value="LeuA_type2"/>
    <property type="match status" value="1"/>
</dbReference>
<dbReference type="InterPro" id="IPR000891">
    <property type="entry name" value="PYR_CT"/>
</dbReference>
<dbReference type="EC" id="2.3.3.13" evidence="4 10"/>
<keyword evidence="13" id="KW-1185">Reference proteome</keyword>
<dbReference type="SMART" id="SM00917">
    <property type="entry name" value="LeuA_dimer"/>
    <property type="match status" value="1"/>
</dbReference>
<feature type="binding site" evidence="10">
    <location>
        <position position="243"/>
    </location>
    <ligand>
        <name>Mg(2+)</name>
        <dbReference type="ChEBI" id="CHEBI:18420"/>
    </ligand>
</feature>
<comment type="similarity">
    <text evidence="3 10">Belongs to the alpha-IPM synthase/homocitrate synthase family. LeuA type 2 subfamily.</text>
</comment>
<evidence type="ECO:0000256" key="1">
    <source>
        <dbReference type="ARBA" id="ARBA00000064"/>
    </source>
</evidence>
<gene>
    <name evidence="10" type="primary">leuA</name>
    <name evidence="12" type="ORF">NQ502_18510</name>
</gene>
<dbReference type="PROSITE" id="PS50991">
    <property type="entry name" value="PYR_CT"/>
    <property type="match status" value="1"/>
</dbReference>
<evidence type="ECO:0000256" key="6">
    <source>
        <dbReference type="ARBA" id="ARBA00022605"/>
    </source>
</evidence>
<keyword evidence="7 10" id="KW-0808">Transferase</keyword>
<organism evidence="12 13">
    <name type="scientific">Ruminococcus gauvreauii</name>
    <dbReference type="NCBI Taxonomy" id="438033"/>
    <lineage>
        <taxon>Bacteria</taxon>
        <taxon>Bacillati</taxon>
        <taxon>Bacillota</taxon>
        <taxon>Clostridia</taxon>
        <taxon>Eubacteriales</taxon>
        <taxon>Oscillospiraceae</taxon>
        <taxon>Ruminococcus</taxon>
    </lineage>
</organism>
<dbReference type="Gene3D" id="3.20.20.70">
    <property type="entry name" value="Aldolase class I"/>
    <property type="match status" value="1"/>
</dbReference>
<comment type="pathway">
    <text evidence="2 10">Amino-acid biosynthesis; L-leucine biosynthesis; L-leucine from 3-methyl-2-oxobutanoate: step 1/4.</text>
</comment>
<sequence>MMNHKKYQRQYFMPPTECMDWTKKEYIDKAPVWCSVDLRDGNQALVIPMSLDQKIEFFKLLVDVGFKEIEVGFPAASDTEYIFLRTLIEQNLIPDDVTIQVLTQAREHIIRKTFEALDGAKKAVVHVYNSTSLAQREQVFRKSKEEVLKIAVDGAELLKKLADETDGNFLFEYSPESFTGTEPEYALDVVNAVLDVWRPTPDKKAIINLPVTVQHSLPHVYASQIEYMCKNMKYRENVVVSLHPHNDRGCGVADSELGILAGADRIEGTLFGNGERTGNVDIVTLAMNMYAQGVDPELNFENMPDICEKYEEYTGMQIDARSPYSGSLVFAAFSGSHQDAIAKGMKWIEEKTPDRWTVPYLPIDPTDIGRNYDADVIRINSQSGKGGVGYILETKYGLCLPAKMREAMGYAAKAVSDHTHKELHPDEIFELFKKEYENITEPYNVIEVHFQQKDGITTQVTSVHNGETIVTEAVGNGRLDAVSNALKKAYDLDYQLVTYQEHALEKSSSSRAIAYVGVKGSQDQMAWGAAVDPDIIRASIDALVTAINNLVK</sequence>
<feature type="domain" description="Pyruvate carboxyltransferase" evidence="11">
    <location>
        <begin position="31"/>
        <end position="304"/>
    </location>
</feature>
<comment type="subunit">
    <text evidence="10">Homodimer.</text>
</comment>
<reference evidence="12" key="1">
    <citation type="journal article" date="2022" name="Cell">
        <title>Design, construction, and in vivo augmentation of a complex gut microbiome.</title>
        <authorList>
            <person name="Cheng A.G."/>
            <person name="Ho P.Y."/>
            <person name="Aranda-Diaz A."/>
            <person name="Jain S."/>
            <person name="Yu F.B."/>
            <person name="Meng X."/>
            <person name="Wang M."/>
            <person name="Iakiviak M."/>
            <person name="Nagashima K."/>
            <person name="Zhao A."/>
            <person name="Murugkar P."/>
            <person name="Patil A."/>
            <person name="Atabakhsh K."/>
            <person name="Weakley A."/>
            <person name="Yan J."/>
            <person name="Brumbaugh A.R."/>
            <person name="Higginbottom S."/>
            <person name="Dimas A."/>
            <person name="Shiver A.L."/>
            <person name="Deutschbauer A."/>
            <person name="Neff N."/>
            <person name="Sonnenburg J.L."/>
            <person name="Huang K.C."/>
            <person name="Fischbach M.A."/>
        </authorList>
    </citation>
    <scope>NUCLEOTIDE SEQUENCE</scope>
    <source>
        <strain evidence="12">DSM 19829</strain>
    </source>
</reference>
<feature type="binding site" evidence="10">
    <location>
        <position position="245"/>
    </location>
    <ligand>
        <name>Mg(2+)</name>
        <dbReference type="ChEBI" id="CHEBI:18420"/>
    </ligand>
</feature>
<dbReference type="PROSITE" id="PS00816">
    <property type="entry name" value="AIPM_HOMOCIT_SYNTH_2"/>
    <property type="match status" value="1"/>
</dbReference>
<evidence type="ECO:0000256" key="8">
    <source>
        <dbReference type="ARBA" id="ARBA00022723"/>
    </source>
</evidence>
<name>A0ABY5VFE9_9FIRM</name>
<keyword evidence="5 10" id="KW-0432">Leucine biosynthesis</keyword>
<evidence type="ECO:0000313" key="13">
    <source>
        <dbReference type="Proteomes" id="UP001060164"/>
    </source>
</evidence>
<dbReference type="Pfam" id="PF08502">
    <property type="entry name" value="LeuA_dimer"/>
    <property type="match status" value="1"/>
</dbReference>
<evidence type="ECO:0000256" key="10">
    <source>
        <dbReference type="HAMAP-Rule" id="MF_00572"/>
    </source>
</evidence>
<feature type="binding site" evidence="10">
    <location>
        <position position="40"/>
    </location>
    <ligand>
        <name>Mg(2+)</name>
        <dbReference type="ChEBI" id="CHEBI:18420"/>
    </ligand>
</feature>
<feature type="binding site" evidence="10">
    <location>
        <position position="279"/>
    </location>
    <ligand>
        <name>Mg(2+)</name>
        <dbReference type="ChEBI" id="CHEBI:18420"/>
    </ligand>
</feature>
<keyword evidence="9 10" id="KW-0100">Branched-chain amino acid biosynthesis</keyword>
<dbReference type="NCBIfam" id="NF002991">
    <property type="entry name" value="PRK03739.1"/>
    <property type="match status" value="1"/>
</dbReference>
<dbReference type="InterPro" id="IPR039371">
    <property type="entry name" value="LeuA_N_DRE-TIM"/>
</dbReference>
<dbReference type="InterPro" id="IPR005668">
    <property type="entry name" value="IPM_Synthase"/>
</dbReference>
<keyword evidence="10" id="KW-0963">Cytoplasm</keyword>
<comment type="cofactor">
    <cofactor evidence="10">
        <name>Mg(2+)</name>
        <dbReference type="ChEBI" id="CHEBI:18420"/>
    </cofactor>
</comment>
<keyword evidence="6 10" id="KW-0028">Amino-acid biosynthesis</keyword>
<dbReference type="PROSITE" id="PS00815">
    <property type="entry name" value="AIPM_HOMOCIT_SYNTH_1"/>
    <property type="match status" value="1"/>
</dbReference>
<dbReference type="InterPro" id="IPR002034">
    <property type="entry name" value="AIPM/Hcit_synth_CS"/>
</dbReference>
<protein>
    <recommendedName>
        <fullName evidence="4 10">2-isopropylmalate synthase</fullName>
        <ecNumber evidence="4 10">2.3.3.13</ecNumber>
    </recommendedName>
    <alternativeName>
        <fullName evidence="10">Alpha-IPM synthase</fullName>
    </alternativeName>
    <alternativeName>
        <fullName evidence="10">Alpha-isopropylmalate synthase</fullName>
    </alternativeName>
</protein>
<evidence type="ECO:0000256" key="4">
    <source>
        <dbReference type="ARBA" id="ARBA00012973"/>
    </source>
</evidence>
<dbReference type="InterPro" id="IPR036230">
    <property type="entry name" value="LeuA_allosteric_dom_sf"/>
</dbReference>
<dbReference type="RefSeq" id="WP_187374513.1">
    <property type="nucleotide sequence ID" value="NZ_CABLBR010000006.1"/>
</dbReference>
<keyword evidence="10" id="KW-0460">Magnesium</keyword>
<keyword evidence="8 10" id="KW-0479">Metal-binding</keyword>
<dbReference type="InterPro" id="IPR013785">
    <property type="entry name" value="Aldolase_TIM"/>
</dbReference>
<dbReference type="SUPFAM" id="SSF110921">
    <property type="entry name" value="2-isopropylmalate synthase LeuA, allosteric (dimerisation) domain"/>
    <property type="match status" value="1"/>
</dbReference>
<dbReference type="CDD" id="cd07942">
    <property type="entry name" value="DRE_TIM_LeuA"/>
    <property type="match status" value="1"/>
</dbReference>
<dbReference type="PANTHER" id="PTHR46911:SF1">
    <property type="entry name" value="2-ISOPROPYLMALATE SYNTHASE"/>
    <property type="match status" value="1"/>
</dbReference>
<comment type="catalytic activity">
    <reaction evidence="1 10">
        <text>3-methyl-2-oxobutanoate + acetyl-CoA + H2O = (2S)-2-isopropylmalate + CoA + H(+)</text>
        <dbReference type="Rhea" id="RHEA:21524"/>
        <dbReference type="ChEBI" id="CHEBI:1178"/>
        <dbReference type="ChEBI" id="CHEBI:11851"/>
        <dbReference type="ChEBI" id="CHEBI:15377"/>
        <dbReference type="ChEBI" id="CHEBI:15378"/>
        <dbReference type="ChEBI" id="CHEBI:57287"/>
        <dbReference type="ChEBI" id="CHEBI:57288"/>
        <dbReference type="EC" id="2.3.3.13"/>
    </reaction>
</comment>
<evidence type="ECO:0000313" key="12">
    <source>
        <dbReference type="EMBL" id="UWP59324.1"/>
    </source>
</evidence>